<reference evidence="1 2" key="1">
    <citation type="journal article" date="2013" name="Genome Announc.">
        <title>Genome Sequence of the Extreme Obligate Alkaliphile Bacillus marmarensis Strain DSM 21297.</title>
        <authorList>
            <person name="Wernick D.G."/>
            <person name="Choi K.Y."/>
            <person name="Tat C.A."/>
            <person name="Lafontaine Rivera J.G."/>
            <person name="Liao J.C."/>
        </authorList>
    </citation>
    <scope>NUCLEOTIDE SEQUENCE [LARGE SCALE GENOMIC DNA]</scope>
    <source>
        <strain evidence="1 2">DSM 21297</strain>
    </source>
</reference>
<evidence type="ECO:0000313" key="1">
    <source>
        <dbReference type="EMBL" id="ERN53482.1"/>
    </source>
</evidence>
<sequence length="47" mass="5331">MAGGIFPYVRDQRQSYEHAPGPPVLYQKSTTTVEATFSVVSKKDMRR</sequence>
<proteinExistence type="predicted"/>
<name>U6SQ39_9BACI</name>
<dbReference type="AlphaFoldDB" id="U6SQ39"/>
<evidence type="ECO:0000313" key="2">
    <source>
        <dbReference type="Proteomes" id="UP000017170"/>
    </source>
</evidence>
<protein>
    <submittedName>
        <fullName evidence="1">Uncharacterized protein</fullName>
    </submittedName>
</protein>
<dbReference type="Proteomes" id="UP000017170">
    <property type="component" value="Unassembled WGS sequence"/>
</dbReference>
<accession>U6SQ39</accession>
<dbReference type="EMBL" id="ATAE01000024">
    <property type="protein sequence ID" value="ERN53482.1"/>
    <property type="molecule type" value="Genomic_DNA"/>
</dbReference>
<comment type="caution">
    <text evidence="1">The sequence shown here is derived from an EMBL/GenBank/DDBJ whole genome shotgun (WGS) entry which is preliminary data.</text>
</comment>
<gene>
    <name evidence="1" type="ORF">A33I_11480</name>
</gene>
<organism evidence="1 2">
    <name type="scientific">Alkalihalophilus marmarensis DSM 21297</name>
    <dbReference type="NCBI Taxonomy" id="1188261"/>
    <lineage>
        <taxon>Bacteria</taxon>
        <taxon>Bacillati</taxon>
        <taxon>Bacillota</taxon>
        <taxon>Bacilli</taxon>
        <taxon>Bacillales</taxon>
        <taxon>Bacillaceae</taxon>
        <taxon>Alkalihalophilus</taxon>
    </lineage>
</organism>
<keyword evidence="2" id="KW-1185">Reference proteome</keyword>